<protein>
    <submittedName>
        <fullName evidence="1">Uncharacterized protein</fullName>
    </submittedName>
</protein>
<dbReference type="EMBL" id="CYZU01000039">
    <property type="protein sequence ID" value="CUO85793.1"/>
    <property type="molecule type" value="Genomic_DNA"/>
</dbReference>
<evidence type="ECO:0000313" key="1">
    <source>
        <dbReference type="EMBL" id="CUO85793.1"/>
    </source>
</evidence>
<proteinExistence type="predicted"/>
<name>A0A174IF47_9FIRM</name>
<reference evidence="1 2" key="1">
    <citation type="submission" date="2015-09" db="EMBL/GenBank/DDBJ databases">
        <authorList>
            <consortium name="Pathogen Informatics"/>
        </authorList>
    </citation>
    <scope>NUCLEOTIDE SEQUENCE [LARGE SCALE GENOMIC DNA]</scope>
    <source>
        <strain evidence="1 2">2789STDY5834876</strain>
    </source>
</reference>
<dbReference type="Proteomes" id="UP000095544">
    <property type="component" value="Unassembled WGS sequence"/>
</dbReference>
<organism evidence="1 2">
    <name type="scientific">Faecalicatena contorta</name>
    <dbReference type="NCBI Taxonomy" id="39482"/>
    <lineage>
        <taxon>Bacteria</taxon>
        <taxon>Bacillati</taxon>
        <taxon>Bacillota</taxon>
        <taxon>Clostridia</taxon>
        <taxon>Lachnospirales</taxon>
        <taxon>Lachnospiraceae</taxon>
        <taxon>Faecalicatena</taxon>
    </lineage>
</organism>
<accession>A0A174IF47</accession>
<gene>
    <name evidence="1" type="ORF">ERS852491_03528</name>
</gene>
<dbReference type="RefSeq" id="WP_055154477.1">
    <property type="nucleotide sequence ID" value="NZ_CYZU01000039.1"/>
</dbReference>
<dbReference type="AlphaFoldDB" id="A0A174IF47"/>
<evidence type="ECO:0000313" key="2">
    <source>
        <dbReference type="Proteomes" id="UP000095544"/>
    </source>
</evidence>
<sequence>MNNICVHEENGIIFVSVDGHELKNVTDYKIASSAHGEAELTLVIRAKVVQSEFEAVLAEN</sequence>